<feature type="transmembrane region" description="Helical" evidence="6">
    <location>
        <begin position="155"/>
        <end position="176"/>
    </location>
</feature>
<feature type="transmembrane region" description="Helical" evidence="6">
    <location>
        <begin position="188"/>
        <end position="205"/>
    </location>
</feature>
<reference evidence="8 9" key="1">
    <citation type="journal article" date="2011" name="J. Gen. Appl. Microbiol.">
        <title>Draft genome sequencing of the enigmatic yeast Saitoella complicata.</title>
        <authorList>
            <person name="Nishida H."/>
            <person name="Hamamoto M."/>
            <person name="Sugiyama J."/>
        </authorList>
    </citation>
    <scope>NUCLEOTIDE SEQUENCE [LARGE SCALE GENOMIC DNA]</scope>
    <source>
        <strain evidence="8 9">NRRL Y-17804</strain>
    </source>
</reference>
<evidence type="ECO:0000259" key="7">
    <source>
        <dbReference type="Pfam" id="PF00892"/>
    </source>
</evidence>
<feature type="transmembrane region" description="Helical" evidence="6">
    <location>
        <begin position="266"/>
        <end position="286"/>
    </location>
</feature>
<organism evidence="8 9">
    <name type="scientific">Saitoella complicata (strain BCRC 22490 / CBS 7301 / JCM 7358 / NBRC 10748 / NRRL Y-17804)</name>
    <dbReference type="NCBI Taxonomy" id="698492"/>
    <lineage>
        <taxon>Eukaryota</taxon>
        <taxon>Fungi</taxon>
        <taxon>Dikarya</taxon>
        <taxon>Ascomycota</taxon>
        <taxon>Taphrinomycotina</taxon>
        <taxon>Taphrinomycotina incertae sedis</taxon>
        <taxon>Saitoella</taxon>
    </lineage>
</organism>
<evidence type="ECO:0000256" key="4">
    <source>
        <dbReference type="ARBA" id="ARBA00023136"/>
    </source>
</evidence>
<keyword evidence="9" id="KW-1185">Reference proteome</keyword>
<feature type="transmembrane region" description="Helical" evidence="6">
    <location>
        <begin position="118"/>
        <end position="143"/>
    </location>
</feature>
<dbReference type="GO" id="GO:0016020">
    <property type="term" value="C:membrane"/>
    <property type="evidence" value="ECO:0007669"/>
    <property type="project" value="UniProtKB-SubCell"/>
</dbReference>
<feature type="domain" description="EamA" evidence="7">
    <location>
        <begin position="93"/>
        <end position="228"/>
    </location>
</feature>
<evidence type="ECO:0000256" key="5">
    <source>
        <dbReference type="SAM" id="MobiDB-lite"/>
    </source>
</evidence>
<evidence type="ECO:0000313" key="9">
    <source>
        <dbReference type="Proteomes" id="UP000033140"/>
    </source>
</evidence>
<dbReference type="SUPFAM" id="SSF103481">
    <property type="entry name" value="Multidrug resistance efflux transporter EmrE"/>
    <property type="match status" value="2"/>
</dbReference>
<keyword evidence="3 6" id="KW-1133">Transmembrane helix</keyword>
<dbReference type="Proteomes" id="UP000033140">
    <property type="component" value="Unassembled WGS sequence"/>
</dbReference>
<keyword evidence="2 6" id="KW-0812">Transmembrane</keyword>
<reference evidence="8 9" key="3">
    <citation type="journal article" date="2015" name="Genome Announc.">
        <title>Draft Genome Sequence of the Archiascomycetous Yeast Saitoella complicata.</title>
        <authorList>
            <person name="Yamauchi K."/>
            <person name="Kondo S."/>
            <person name="Hamamoto M."/>
            <person name="Takahashi Y."/>
            <person name="Ogura Y."/>
            <person name="Hayashi T."/>
            <person name="Nishida H."/>
        </authorList>
    </citation>
    <scope>NUCLEOTIDE SEQUENCE [LARGE SCALE GENOMIC DNA]</scope>
    <source>
        <strain evidence="8 9">NRRL Y-17804</strain>
    </source>
</reference>
<name>A0A0E9NS20_SAICN</name>
<feature type="transmembrane region" description="Helical" evidence="6">
    <location>
        <begin position="93"/>
        <end position="112"/>
    </location>
</feature>
<protein>
    <recommendedName>
        <fullName evidence="7">EamA domain-containing protein</fullName>
    </recommendedName>
</protein>
<evidence type="ECO:0000256" key="2">
    <source>
        <dbReference type="ARBA" id="ARBA00022692"/>
    </source>
</evidence>
<evidence type="ECO:0000256" key="1">
    <source>
        <dbReference type="ARBA" id="ARBA00004141"/>
    </source>
</evidence>
<dbReference type="PANTHER" id="PTHR22911">
    <property type="entry name" value="ACYL-MALONYL CONDENSING ENZYME-RELATED"/>
    <property type="match status" value="1"/>
</dbReference>
<feature type="transmembrane region" description="Helical" evidence="6">
    <location>
        <begin position="298"/>
        <end position="318"/>
    </location>
</feature>
<feature type="compositionally biased region" description="Low complexity" evidence="5">
    <location>
        <begin position="42"/>
        <end position="59"/>
    </location>
</feature>
<dbReference type="InterPro" id="IPR000620">
    <property type="entry name" value="EamA_dom"/>
</dbReference>
<evidence type="ECO:0000313" key="8">
    <source>
        <dbReference type="EMBL" id="GAO52230.1"/>
    </source>
</evidence>
<dbReference type="AlphaFoldDB" id="A0A0E9NS20"/>
<feature type="transmembrane region" description="Helical" evidence="6">
    <location>
        <begin position="212"/>
        <end position="231"/>
    </location>
</feature>
<keyword evidence="4 6" id="KW-0472">Membrane</keyword>
<evidence type="ECO:0000256" key="6">
    <source>
        <dbReference type="SAM" id="Phobius"/>
    </source>
</evidence>
<feature type="transmembrane region" description="Helical" evidence="6">
    <location>
        <begin position="384"/>
        <end position="402"/>
    </location>
</feature>
<comment type="caution">
    <text evidence="8">The sequence shown here is derived from an EMBL/GenBank/DDBJ whole genome shotgun (WGS) entry which is preliminary data.</text>
</comment>
<dbReference type="STRING" id="698492.A0A0E9NS20"/>
<proteinExistence type="predicted"/>
<dbReference type="PANTHER" id="PTHR22911:SF6">
    <property type="entry name" value="SOLUTE CARRIER FAMILY 35 MEMBER G1"/>
    <property type="match status" value="1"/>
</dbReference>
<evidence type="ECO:0000256" key="3">
    <source>
        <dbReference type="ARBA" id="ARBA00022989"/>
    </source>
</evidence>
<accession>A0A0E9NS20</accession>
<feature type="region of interest" description="Disordered" evidence="5">
    <location>
        <begin position="1"/>
        <end position="59"/>
    </location>
</feature>
<dbReference type="Pfam" id="PF00892">
    <property type="entry name" value="EamA"/>
    <property type="match status" value="2"/>
</dbReference>
<dbReference type="OMA" id="PIASCYV"/>
<dbReference type="EMBL" id="BACD03000063">
    <property type="protein sequence ID" value="GAO52230.1"/>
    <property type="molecule type" value="Genomic_DNA"/>
</dbReference>
<sequence length="442" mass="47935">MDDSRKGSDELAETEQMLEMPKDTLYLRQSPTPNGVTDADHSPLLLPEPSRPSLSRVSSYGSTISNLDATDPEAAASAKTPARGFRGWVNDNTGILIIALAQLFFSCMNISAKLLSGYGVPALEIVFVRMSITYVLSIAYMWHNDIPDFILGPPGIRLLLIIRGAIGFWGLFGIYYSLQYLSLSDATTITFMAPILAGILAWWFLGEPYTRVEACGGLVSFLGVVLIARPASLFSHTQDAPVSSPSNDPGVIGSEAVSEADQTHRLYALGIALLGVLGAAGAYTAIRAIGKRAHPLISVSYFALYSTIFSCILSLIFHTPFHFPLNPIPIILLLVIGVSGFAAQFFLTMGLQREKAGRGTMMVYLQCVIAFLGEWAVWGHVPDIWSWLGATFVLGGAIWVAITKAKKGEGEKMEEARDTEVRMPLQRVLSEAGPSASLDRVR</sequence>
<comment type="subcellular location">
    <subcellularLocation>
        <location evidence="1">Membrane</location>
        <topology evidence="1">Multi-pass membrane protein</topology>
    </subcellularLocation>
</comment>
<reference evidence="8 9" key="2">
    <citation type="journal article" date="2014" name="J. Gen. Appl. Microbiol.">
        <title>The early diverging ascomycetous budding yeast Saitoella complicata has three histone deacetylases belonging to the Clr6, Hos2, and Rpd3 lineages.</title>
        <authorList>
            <person name="Nishida H."/>
            <person name="Matsumoto T."/>
            <person name="Kondo S."/>
            <person name="Hamamoto M."/>
            <person name="Yoshikawa H."/>
        </authorList>
    </citation>
    <scope>NUCLEOTIDE SEQUENCE [LARGE SCALE GENOMIC DNA]</scope>
    <source>
        <strain evidence="8 9">NRRL Y-17804</strain>
    </source>
</reference>
<gene>
    <name evidence="8" type="ORF">G7K_6312-t1</name>
</gene>
<dbReference type="InterPro" id="IPR037185">
    <property type="entry name" value="EmrE-like"/>
</dbReference>
<feature type="transmembrane region" description="Helical" evidence="6">
    <location>
        <begin position="361"/>
        <end position="378"/>
    </location>
</feature>
<feature type="transmembrane region" description="Helical" evidence="6">
    <location>
        <begin position="330"/>
        <end position="349"/>
    </location>
</feature>
<feature type="domain" description="EamA" evidence="7">
    <location>
        <begin position="270"/>
        <end position="400"/>
    </location>
</feature>